<evidence type="ECO:0000256" key="1">
    <source>
        <dbReference type="SAM" id="MobiDB-lite"/>
    </source>
</evidence>
<sequence length="432" mass="47654">MATDHAPPPPGTPPSEVSTPGFDRKFESTEETFYFYHVIDTEKATLQCQVLGPNVSNTFSHTGAITHYKASDIECALARKTTGFLALLQPHAGTSPSRTILAWAESGHGHNPRGDFLEPKSSVLSNRRWTARAMRLAREIGINMGHPYDRLTLGGKVGMFRASHVEVKLAVHAVYILLKMAAMPTDRVTKADLKRLRGRAWCGGARPRFEIYFSKKNCPACAQYVRRLEELTGAEITLCWKERLVKIEYPKSKMGSVEAAQREVIPVEGSESEEQAQAQAQEQEDVNEMPMVDLTDDTDDVGSQEVSEVVEVTPEPLGVYVNGLAYCVGQMGDRGRVMRAVVGLAKIWKRQAATRASVRRRPQNSVSGGEPTTGRRRAWLATPPASNVPVQTQGTARTGLESRGAENEDAVVGEAWPRQYSFVCRNKMSLGR</sequence>
<feature type="region of interest" description="Disordered" evidence="1">
    <location>
        <begin position="265"/>
        <end position="289"/>
    </location>
</feature>
<evidence type="ECO:0000313" key="3">
    <source>
        <dbReference type="EMBL" id="KAH0598094.1"/>
    </source>
</evidence>
<proteinExistence type="predicted"/>
<keyword evidence="4" id="KW-1185">Reference proteome</keyword>
<dbReference type="InterPro" id="IPR057517">
    <property type="entry name" value="SsdA-like_C"/>
</dbReference>
<feature type="compositionally biased region" description="Pro residues" evidence="1">
    <location>
        <begin position="1"/>
        <end position="13"/>
    </location>
</feature>
<dbReference type="AlphaFoldDB" id="A0A9P8S830"/>
<dbReference type="Proteomes" id="UP000764110">
    <property type="component" value="Unassembled WGS sequence"/>
</dbReference>
<feature type="domain" description="Single-strand DNA deaminase toxin A-like C-terminal" evidence="2">
    <location>
        <begin position="104"/>
        <end position="169"/>
    </location>
</feature>
<accession>A0A9P8S830</accession>
<gene>
    <name evidence="3" type="ORF">MHUMG1_04466</name>
</gene>
<organism evidence="3 4">
    <name type="scientific">Metarhizium humberi</name>
    <dbReference type="NCBI Taxonomy" id="2596975"/>
    <lineage>
        <taxon>Eukaryota</taxon>
        <taxon>Fungi</taxon>
        <taxon>Dikarya</taxon>
        <taxon>Ascomycota</taxon>
        <taxon>Pezizomycotina</taxon>
        <taxon>Sordariomycetes</taxon>
        <taxon>Hypocreomycetidae</taxon>
        <taxon>Hypocreales</taxon>
        <taxon>Clavicipitaceae</taxon>
        <taxon>Metarhizium</taxon>
    </lineage>
</organism>
<dbReference type="EMBL" id="JACEFI010000006">
    <property type="protein sequence ID" value="KAH0598094.1"/>
    <property type="molecule type" value="Genomic_DNA"/>
</dbReference>
<feature type="compositionally biased region" description="Polar residues" evidence="1">
    <location>
        <begin position="384"/>
        <end position="396"/>
    </location>
</feature>
<protein>
    <recommendedName>
        <fullName evidence="2">Single-strand DNA deaminase toxin A-like C-terminal domain-containing protein</fullName>
    </recommendedName>
</protein>
<feature type="region of interest" description="Disordered" evidence="1">
    <location>
        <begin position="1"/>
        <end position="23"/>
    </location>
</feature>
<name>A0A9P8S830_9HYPO</name>
<feature type="region of interest" description="Disordered" evidence="1">
    <location>
        <begin position="355"/>
        <end position="407"/>
    </location>
</feature>
<reference evidence="3 4" key="1">
    <citation type="submission" date="2020-07" db="EMBL/GenBank/DDBJ databases">
        <title>Metarhizium humberi genome.</title>
        <authorList>
            <person name="Lysoe E."/>
        </authorList>
    </citation>
    <scope>NUCLEOTIDE SEQUENCE [LARGE SCALE GENOMIC DNA]</scope>
    <source>
        <strain evidence="3 4">ESALQ1638</strain>
    </source>
</reference>
<dbReference type="Pfam" id="PF24120">
    <property type="entry name" value="SsdA_C"/>
    <property type="match status" value="1"/>
</dbReference>
<comment type="caution">
    <text evidence="3">The sequence shown here is derived from an EMBL/GenBank/DDBJ whole genome shotgun (WGS) entry which is preliminary data.</text>
</comment>
<evidence type="ECO:0000313" key="4">
    <source>
        <dbReference type="Proteomes" id="UP000764110"/>
    </source>
</evidence>
<evidence type="ECO:0000259" key="2">
    <source>
        <dbReference type="Pfam" id="PF24120"/>
    </source>
</evidence>